<protein>
    <submittedName>
        <fullName evidence="9">Uncharacterized protein</fullName>
    </submittedName>
</protein>
<evidence type="ECO:0000256" key="2">
    <source>
        <dbReference type="ARBA" id="ARBA00022741"/>
    </source>
</evidence>
<evidence type="ECO:0000256" key="8">
    <source>
        <dbReference type="SAM" id="MobiDB-lite"/>
    </source>
</evidence>
<name>A0ABD2L099_9BILA</name>
<keyword evidence="4" id="KW-0472">Membrane</keyword>
<dbReference type="SMART" id="SM00173">
    <property type="entry name" value="RAS"/>
    <property type="match status" value="1"/>
</dbReference>
<gene>
    <name evidence="9" type="ORF">niasHT_015513</name>
</gene>
<comment type="caution">
    <text evidence="9">The sequence shown here is derived from an EMBL/GenBank/DDBJ whole genome shotgun (WGS) entry which is preliminary data.</text>
</comment>
<keyword evidence="3" id="KW-0342">GTP-binding</keyword>
<evidence type="ECO:0000256" key="6">
    <source>
        <dbReference type="ARBA" id="ARBA00023289"/>
    </source>
</evidence>
<dbReference type="GO" id="GO:0005525">
    <property type="term" value="F:GTP binding"/>
    <property type="evidence" value="ECO:0007669"/>
    <property type="project" value="UniProtKB-KW"/>
</dbReference>
<dbReference type="CDD" id="cd04115">
    <property type="entry name" value="Rab33B_Rab33A"/>
    <property type="match status" value="1"/>
</dbReference>
<dbReference type="InterPro" id="IPR027417">
    <property type="entry name" value="P-loop_NTPase"/>
</dbReference>
<dbReference type="EMBL" id="JBICBT010000590">
    <property type="protein sequence ID" value="KAL3108591.1"/>
    <property type="molecule type" value="Genomic_DNA"/>
</dbReference>
<dbReference type="FunFam" id="3.40.50.300:FF:002841">
    <property type="entry name" value="Ras-related protein Rab-33"/>
    <property type="match status" value="1"/>
</dbReference>
<evidence type="ECO:0000313" key="10">
    <source>
        <dbReference type="Proteomes" id="UP001620626"/>
    </source>
</evidence>
<dbReference type="InterPro" id="IPR001806">
    <property type="entry name" value="Small_GTPase"/>
</dbReference>
<comment type="subcellular location">
    <subcellularLocation>
        <location evidence="7">Endomembrane system</location>
        <topology evidence="7">Lipid-anchor</topology>
    </subcellularLocation>
</comment>
<dbReference type="NCBIfam" id="TIGR00231">
    <property type="entry name" value="small_GTP"/>
    <property type="match status" value="1"/>
</dbReference>
<feature type="region of interest" description="Disordered" evidence="8">
    <location>
        <begin position="1"/>
        <end position="54"/>
    </location>
</feature>
<evidence type="ECO:0000256" key="5">
    <source>
        <dbReference type="ARBA" id="ARBA00023288"/>
    </source>
</evidence>
<sequence length="334" mass="36379">MNPISISTVEYRPQNEDEARKEVPSGGGAAFGTVADQRRAQPTPKGIIDQSSTTEVPSSFAIANSDSAADASAAAASVAPLPNAPSFKTFVARSNARSAGGVIKSKRVFKVIIIGDAGVGKTCLSYRFCNGRFPGPTEATIGVDFRERSLLIDDELIRVQLWDTAGQERYRQSIVAHYYRNVNAVVFVYDVFDPKSFRSLPAWIDECRKHALTASDDTPHILIGNKCDLHKKGANDATAAERTTAQRVKTDQAQVFADENDMALFETSALADSEADHVESIFLTLVHKLRQSKPMHVQSTEERSRREQQQQKILLKADEAAKLATDGDGGGMCC</sequence>
<dbReference type="PROSITE" id="PS51421">
    <property type="entry name" value="RAS"/>
    <property type="match status" value="1"/>
</dbReference>
<dbReference type="SMART" id="SM00175">
    <property type="entry name" value="RAB"/>
    <property type="match status" value="1"/>
</dbReference>
<dbReference type="PROSITE" id="PS51419">
    <property type="entry name" value="RAB"/>
    <property type="match status" value="1"/>
</dbReference>
<evidence type="ECO:0000256" key="3">
    <source>
        <dbReference type="ARBA" id="ARBA00023134"/>
    </source>
</evidence>
<dbReference type="Proteomes" id="UP001620626">
    <property type="component" value="Unassembled WGS sequence"/>
</dbReference>
<dbReference type="GO" id="GO:0012505">
    <property type="term" value="C:endomembrane system"/>
    <property type="evidence" value="ECO:0007669"/>
    <property type="project" value="UniProtKB-SubCell"/>
</dbReference>
<comment type="similarity">
    <text evidence="1">Belongs to the small GTPase superfamily. Rab family.</text>
</comment>
<dbReference type="SMART" id="SM00176">
    <property type="entry name" value="RAN"/>
    <property type="match status" value="1"/>
</dbReference>
<keyword evidence="10" id="KW-1185">Reference proteome</keyword>
<dbReference type="InterPro" id="IPR005225">
    <property type="entry name" value="Small_GTP-bd"/>
</dbReference>
<keyword evidence="6" id="KW-0636">Prenylation</keyword>
<dbReference type="Pfam" id="PF00071">
    <property type="entry name" value="Ras"/>
    <property type="match status" value="1"/>
</dbReference>
<evidence type="ECO:0000256" key="7">
    <source>
        <dbReference type="ARBA" id="ARBA00037868"/>
    </source>
</evidence>
<feature type="compositionally biased region" description="Basic and acidic residues" evidence="8">
    <location>
        <begin position="13"/>
        <end position="23"/>
    </location>
</feature>
<dbReference type="PANTHER" id="PTHR47978">
    <property type="match status" value="1"/>
</dbReference>
<dbReference type="AlphaFoldDB" id="A0ABD2L099"/>
<proteinExistence type="inferred from homology"/>
<reference evidence="9 10" key="1">
    <citation type="submission" date="2024-10" db="EMBL/GenBank/DDBJ databases">
        <authorList>
            <person name="Kim D."/>
        </authorList>
    </citation>
    <scope>NUCLEOTIDE SEQUENCE [LARGE SCALE GENOMIC DNA]</scope>
    <source>
        <strain evidence="9">BH-2024</strain>
    </source>
</reference>
<dbReference type="SMART" id="SM00174">
    <property type="entry name" value="RHO"/>
    <property type="match status" value="1"/>
</dbReference>
<organism evidence="9 10">
    <name type="scientific">Heterodera trifolii</name>
    <dbReference type="NCBI Taxonomy" id="157864"/>
    <lineage>
        <taxon>Eukaryota</taxon>
        <taxon>Metazoa</taxon>
        <taxon>Ecdysozoa</taxon>
        <taxon>Nematoda</taxon>
        <taxon>Chromadorea</taxon>
        <taxon>Rhabditida</taxon>
        <taxon>Tylenchina</taxon>
        <taxon>Tylenchomorpha</taxon>
        <taxon>Tylenchoidea</taxon>
        <taxon>Heteroderidae</taxon>
        <taxon>Heteroderinae</taxon>
        <taxon>Heterodera</taxon>
    </lineage>
</organism>
<dbReference type="Gene3D" id="3.40.50.300">
    <property type="entry name" value="P-loop containing nucleotide triphosphate hydrolases"/>
    <property type="match status" value="1"/>
</dbReference>
<keyword evidence="2" id="KW-0547">Nucleotide-binding</keyword>
<dbReference type="PRINTS" id="PR00449">
    <property type="entry name" value="RASTRNSFRMNG"/>
</dbReference>
<accession>A0ABD2L099</accession>
<dbReference type="SUPFAM" id="SSF52540">
    <property type="entry name" value="P-loop containing nucleoside triphosphate hydrolases"/>
    <property type="match status" value="1"/>
</dbReference>
<evidence type="ECO:0000256" key="1">
    <source>
        <dbReference type="ARBA" id="ARBA00006270"/>
    </source>
</evidence>
<evidence type="ECO:0000313" key="9">
    <source>
        <dbReference type="EMBL" id="KAL3108591.1"/>
    </source>
</evidence>
<keyword evidence="5" id="KW-0449">Lipoprotein</keyword>
<dbReference type="InterPro" id="IPR041822">
    <property type="entry name" value="Rab33A/B"/>
</dbReference>
<evidence type="ECO:0000256" key="4">
    <source>
        <dbReference type="ARBA" id="ARBA00023136"/>
    </source>
</evidence>